<comment type="caution">
    <text evidence="2">The sequence shown here is derived from an EMBL/GenBank/DDBJ whole genome shotgun (WGS) entry which is preliminary data.</text>
</comment>
<dbReference type="Proteomes" id="UP000053937">
    <property type="component" value="Unassembled WGS sequence"/>
</dbReference>
<dbReference type="InterPro" id="IPR029069">
    <property type="entry name" value="HotDog_dom_sf"/>
</dbReference>
<organism evidence="2 3">
    <name type="scientific">Chlorobium limicola</name>
    <dbReference type="NCBI Taxonomy" id="1092"/>
    <lineage>
        <taxon>Bacteria</taxon>
        <taxon>Pseudomonadati</taxon>
        <taxon>Chlorobiota</taxon>
        <taxon>Chlorobiia</taxon>
        <taxon>Chlorobiales</taxon>
        <taxon>Chlorobiaceae</taxon>
        <taxon>Chlorobium/Pelodictyon group</taxon>
        <taxon>Chlorobium</taxon>
    </lineage>
</organism>
<dbReference type="RefSeq" id="WP_059138241.1">
    <property type="nucleotide sequence ID" value="NZ_LMBR01000012.1"/>
</dbReference>
<dbReference type="EMBL" id="LMBR01000012">
    <property type="protein sequence ID" value="KUL32851.1"/>
    <property type="molecule type" value="Genomic_DNA"/>
</dbReference>
<gene>
    <name evidence="2" type="ORF">ASB62_01085</name>
</gene>
<evidence type="ECO:0000313" key="2">
    <source>
        <dbReference type="EMBL" id="KUL32851.1"/>
    </source>
</evidence>
<dbReference type="PANTHER" id="PTHR30272:SF1">
    <property type="entry name" value="3-HYDROXYACYL-[ACYL-CARRIER-PROTEIN] DEHYDRATASE"/>
    <property type="match status" value="1"/>
</dbReference>
<name>A0A101JTP6_CHLLI</name>
<evidence type="ECO:0000256" key="1">
    <source>
        <dbReference type="ARBA" id="ARBA00023239"/>
    </source>
</evidence>
<accession>A0A101JTP6</accession>
<dbReference type="PANTHER" id="PTHR30272">
    <property type="entry name" value="3-HYDROXYACYL-[ACYL-CARRIER-PROTEIN] DEHYDRATASE"/>
    <property type="match status" value="1"/>
</dbReference>
<keyword evidence="3" id="KW-1185">Reference proteome</keyword>
<dbReference type="AlphaFoldDB" id="A0A101JTP6"/>
<keyword evidence="1" id="KW-0456">Lyase</keyword>
<dbReference type="GO" id="GO:0016829">
    <property type="term" value="F:lyase activity"/>
    <property type="evidence" value="ECO:0007669"/>
    <property type="project" value="UniProtKB-KW"/>
</dbReference>
<protein>
    <recommendedName>
        <fullName evidence="4">Beta-hydroxyacyl-(Acyl-carrier-protein) dehydratase FabA/FabZ</fullName>
    </recommendedName>
</protein>
<sequence>MRWLLIDKILEMAPGERALGVKCFSRSDLFFIDHFPGYPIVPGVLQIEMIAQLGGKCILADKQKLLPVLTSVKSAKFRKPIGPGDRVLIHVEVSMRKSYSLAKGSIELDGEHVSFAEVMYGHVPIPSGSINEHTASSLSGLPITGGI</sequence>
<evidence type="ECO:0008006" key="4">
    <source>
        <dbReference type="Google" id="ProtNLM"/>
    </source>
</evidence>
<reference evidence="2 3" key="1">
    <citation type="submission" date="2015-10" db="EMBL/GenBank/DDBJ databases">
        <title>Draft Genome Sequence of Chlorobium limicola strain Frasassi Growing under Artificial Lighting in the Frasassi Cave System.</title>
        <authorList>
            <person name="Mansor M."/>
            <person name="Macalady J."/>
        </authorList>
    </citation>
    <scope>NUCLEOTIDE SEQUENCE [LARGE SCALE GENOMIC DNA]</scope>
    <source>
        <strain evidence="2 3">Frasassi</strain>
    </source>
</reference>
<evidence type="ECO:0000313" key="3">
    <source>
        <dbReference type="Proteomes" id="UP000053937"/>
    </source>
</evidence>
<dbReference type="InterPro" id="IPR013114">
    <property type="entry name" value="FabA_FabZ"/>
</dbReference>
<proteinExistence type="predicted"/>
<dbReference type="CDD" id="cd01288">
    <property type="entry name" value="FabZ"/>
    <property type="match status" value="1"/>
</dbReference>
<dbReference type="SUPFAM" id="SSF54637">
    <property type="entry name" value="Thioesterase/thiol ester dehydrase-isomerase"/>
    <property type="match status" value="1"/>
</dbReference>
<dbReference type="OrthoDB" id="9772788at2"/>
<dbReference type="Gene3D" id="3.10.129.10">
    <property type="entry name" value="Hotdog Thioesterase"/>
    <property type="match status" value="1"/>
</dbReference>
<dbReference type="Pfam" id="PF07977">
    <property type="entry name" value="FabA"/>
    <property type="match status" value="1"/>
</dbReference>